<dbReference type="AlphaFoldDB" id="A0A7G7MI89"/>
<dbReference type="Pfam" id="PF17853">
    <property type="entry name" value="GGDEF_2"/>
    <property type="match status" value="1"/>
</dbReference>
<dbReference type="KEGG" id="ppel:H6H00_31595"/>
<dbReference type="RefSeq" id="WP_185719305.1">
    <property type="nucleotide sequence ID" value="NZ_BAAAWI010000001.1"/>
</dbReference>
<keyword evidence="6" id="KW-1185">Reference proteome</keyword>
<evidence type="ECO:0000313" key="5">
    <source>
        <dbReference type="EMBL" id="QNG52500.1"/>
    </source>
</evidence>
<dbReference type="InterPro" id="IPR051448">
    <property type="entry name" value="CdaR-like_regulators"/>
</dbReference>
<evidence type="ECO:0000313" key="6">
    <source>
        <dbReference type="Proteomes" id="UP000515728"/>
    </source>
</evidence>
<dbReference type="Pfam" id="PF13556">
    <property type="entry name" value="HTH_30"/>
    <property type="match status" value="1"/>
</dbReference>
<dbReference type="Proteomes" id="UP000515728">
    <property type="component" value="Chromosome"/>
</dbReference>
<dbReference type="InterPro" id="IPR025736">
    <property type="entry name" value="PucR_C-HTH_dom"/>
</dbReference>
<proteinExistence type="inferred from homology"/>
<dbReference type="InterPro" id="IPR041522">
    <property type="entry name" value="CdaR_GGDEF"/>
</dbReference>
<dbReference type="InterPro" id="IPR042070">
    <property type="entry name" value="PucR_C-HTH_sf"/>
</dbReference>
<dbReference type="EMBL" id="CP060131">
    <property type="protein sequence ID" value="QNG52500.1"/>
    <property type="molecule type" value="Genomic_DNA"/>
</dbReference>
<evidence type="ECO:0000259" key="4">
    <source>
        <dbReference type="Pfam" id="PF17853"/>
    </source>
</evidence>
<evidence type="ECO:0000256" key="1">
    <source>
        <dbReference type="ARBA" id="ARBA00006754"/>
    </source>
</evidence>
<comment type="similarity">
    <text evidence="1">Belongs to the CdaR family.</text>
</comment>
<accession>A0A7G7MI89</accession>
<evidence type="ECO:0000259" key="3">
    <source>
        <dbReference type="Pfam" id="PF13556"/>
    </source>
</evidence>
<evidence type="ECO:0000256" key="2">
    <source>
        <dbReference type="SAM" id="MobiDB-lite"/>
    </source>
</evidence>
<gene>
    <name evidence="5" type="ORF">H6H00_31595</name>
</gene>
<feature type="domain" description="CdaR GGDEF-like" evidence="4">
    <location>
        <begin position="292"/>
        <end position="411"/>
    </location>
</feature>
<protein>
    <submittedName>
        <fullName evidence="5">Helix-turn-helix domain-containing protein</fullName>
    </submittedName>
</protein>
<name>A0A7G7MI89_9PSEU</name>
<feature type="compositionally biased region" description="Low complexity" evidence="2">
    <location>
        <begin position="524"/>
        <end position="533"/>
    </location>
</feature>
<feature type="domain" description="PucR C-terminal helix-turn-helix" evidence="3">
    <location>
        <begin position="463"/>
        <end position="516"/>
    </location>
</feature>
<dbReference type="Gene3D" id="1.10.10.2840">
    <property type="entry name" value="PucR C-terminal helix-turn-helix domain"/>
    <property type="match status" value="1"/>
</dbReference>
<dbReference type="PANTHER" id="PTHR33744">
    <property type="entry name" value="CARBOHYDRATE DIACID REGULATOR"/>
    <property type="match status" value="1"/>
</dbReference>
<organism evidence="5 6">
    <name type="scientific">Pseudonocardia petroleophila</name>
    <dbReference type="NCBI Taxonomy" id="37331"/>
    <lineage>
        <taxon>Bacteria</taxon>
        <taxon>Bacillati</taxon>
        <taxon>Actinomycetota</taxon>
        <taxon>Actinomycetes</taxon>
        <taxon>Pseudonocardiales</taxon>
        <taxon>Pseudonocardiaceae</taxon>
        <taxon>Pseudonocardia</taxon>
    </lineage>
</organism>
<dbReference type="PANTHER" id="PTHR33744:SF17">
    <property type="entry name" value="CONSERVED PROTEIN"/>
    <property type="match status" value="1"/>
</dbReference>
<reference evidence="5 6" key="1">
    <citation type="submission" date="2020-08" db="EMBL/GenBank/DDBJ databases">
        <authorList>
            <person name="Mo P."/>
        </authorList>
    </citation>
    <scope>NUCLEOTIDE SEQUENCE [LARGE SCALE GENOMIC DNA]</scope>
    <source>
        <strain evidence="5 6">CGMCC 4.1532</strain>
    </source>
</reference>
<sequence>MEPTLARVLAALGSPLVDVRVAPAGLDAPVTGVAILDPDDDPADHPGRLVLLIGARGHDAVRPLRAAARHGAVAVAVKPGPGSDDELVAAAADAGVALLAVRTDARWDQVESLVHGVLDDGTPPADGDAGDLYSLAQTVGLLTGGLVSIEDTASRVLAYSRSDATAPDELRRLSILGWQGPADYLATLRGWGVFDRLRTGEDVVRVDEHAELGIRRRLAVGIHAGQRQLGTIWVQEGATPFAERAESVLVGAARVAAGHLVRRRSQQSPGARWSRDVVAGLLDGRVGADLVAATFGLDPDEPAVVVAFAASSEPGKAEPGVAELGVAELTEVVAVHAATFRRGALTAPVGTRVYAVLPAAGTGRALTAMCAEVVAIAGRRAGARVRAGIGSGVGGLAGVPDSRVDADRVLDAMPPGADVAAIGDLRAEILLDETLARLADLHDPGAAALLAHDAEHGGDLAPSVLSYLDALGDVRTAAARLTVHPNTLRYRLRRASAVAGLRLDDPSARLVHHLHLLRAAREVTAGPRRTGATPTPPAPAAR</sequence>
<feature type="region of interest" description="Disordered" evidence="2">
    <location>
        <begin position="523"/>
        <end position="542"/>
    </location>
</feature>